<evidence type="ECO:0000256" key="1">
    <source>
        <dbReference type="ARBA" id="ARBA00009981"/>
    </source>
</evidence>
<dbReference type="NCBIfam" id="TIGR01552">
    <property type="entry name" value="phd_fam"/>
    <property type="match status" value="1"/>
</dbReference>
<dbReference type="EMBL" id="QGLF01000002">
    <property type="protein sequence ID" value="PWR21850.1"/>
    <property type="molecule type" value="Genomic_DNA"/>
</dbReference>
<keyword evidence="4" id="KW-1185">Reference proteome</keyword>
<evidence type="ECO:0000256" key="2">
    <source>
        <dbReference type="RuleBase" id="RU362080"/>
    </source>
</evidence>
<dbReference type="Proteomes" id="UP000246077">
    <property type="component" value="Unassembled WGS sequence"/>
</dbReference>
<proteinExistence type="inferred from homology"/>
<dbReference type="RefSeq" id="WP_109920494.1">
    <property type="nucleotide sequence ID" value="NZ_QGLF01000002.1"/>
</dbReference>
<dbReference type="OrthoDB" id="165038at2"/>
<name>A0A317E6H3_9PROT</name>
<comment type="function">
    <text evidence="2">Antitoxin component of a type II toxin-antitoxin (TA) system.</text>
</comment>
<dbReference type="SUPFAM" id="SSF143120">
    <property type="entry name" value="YefM-like"/>
    <property type="match status" value="1"/>
</dbReference>
<protein>
    <recommendedName>
        <fullName evidence="2">Antitoxin</fullName>
    </recommendedName>
</protein>
<dbReference type="AlphaFoldDB" id="A0A317E6H3"/>
<reference evidence="4" key="1">
    <citation type="submission" date="2018-05" db="EMBL/GenBank/DDBJ databases">
        <title>Zavarzinia sp. HR-AS.</title>
        <authorList>
            <person name="Lee Y."/>
            <person name="Jeon C.O."/>
        </authorList>
    </citation>
    <scope>NUCLEOTIDE SEQUENCE [LARGE SCALE GENOMIC DNA]</scope>
    <source>
        <strain evidence="4">DSM 1231</strain>
    </source>
</reference>
<gene>
    <name evidence="3" type="ORF">DKG75_07650</name>
</gene>
<dbReference type="InterPro" id="IPR036165">
    <property type="entry name" value="YefM-like_sf"/>
</dbReference>
<evidence type="ECO:0000313" key="4">
    <source>
        <dbReference type="Proteomes" id="UP000246077"/>
    </source>
</evidence>
<evidence type="ECO:0000313" key="3">
    <source>
        <dbReference type="EMBL" id="PWR21850.1"/>
    </source>
</evidence>
<sequence>MTIEVPATEFVRRPGRYKDAAKREPVAVTSHGRPEIYLLSPAEYEHYRQLLRREREAFSLRELPDALVAAIAAAPLDPACAAFDDEAPER</sequence>
<organism evidence="3 4">
    <name type="scientific">Zavarzinia compransoris</name>
    <dbReference type="NCBI Taxonomy" id="1264899"/>
    <lineage>
        <taxon>Bacteria</taxon>
        <taxon>Pseudomonadati</taxon>
        <taxon>Pseudomonadota</taxon>
        <taxon>Alphaproteobacteria</taxon>
        <taxon>Rhodospirillales</taxon>
        <taxon>Zavarziniaceae</taxon>
        <taxon>Zavarzinia</taxon>
    </lineage>
</organism>
<accession>A0A317E6H3</accession>
<dbReference type="Pfam" id="PF02604">
    <property type="entry name" value="PhdYeFM_antitox"/>
    <property type="match status" value="1"/>
</dbReference>
<dbReference type="InterPro" id="IPR006442">
    <property type="entry name" value="Antitoxin_Phd/YefM"/>
</dbReference>
<comment type="similarity">
    <text evidence="1 2">Belongs to the phD/YefM antitoxin family.</text>
</comment>
<comment type="caution">
    <text evidence="3">The sequence shown here is derived from an EMBL/GenBank/DDBJ whole genome shotgun (WGS) entry which is preliminary data.</text>
</comment>